<dbReference type="EMBL" id="MU865086">
    <property type="protein sequence ID" value="KAK4458016.1"/>
    <property type="molecule type" value="Genomic_DNA"/>
</dbReference>
<comment type="catalytic activity">
    <reaction evidence="7">
        <text>L-threonyl-[protein] + ATP = O-phospho-L-threonyl-[protein] + ADP + H(+)</text>
        <dbReference type="Rhea" id="RHEA:46608"/>
        <dbReference type="Rhea" id="RHEA-COMP:11060"/>
        <dbReference type="Rhea" id="RHEA-COMP:11605"/>
        <dbReference type="ChEBI" id="CHEBI:15378"/>
        <dbReference type="ChEBI" id="CHEBI:30013"/>
        <dbReference type="ChEBI" id="CHEBI:30616"/>
        <dbReference type="ChEBI" id="CHEBI:61977"/>
        <dbReference type="ChEBI" id="CHEBI:456216"/>
        <dbReference type="EC" id="2.7.11.1"/>
    </reaction>
</comment>
<evidence type="ECO:0000256" key="5">
    <source>
        <dbReference type="ARBA" id="ARBA00022777"/>
    </source>
</evidence>
<dbReference type="SMART" id="SM00220">
    <property type="entry name" value="S_TKc"/>
    <property type="match status" value="1"/>
</dbReference>
<dbReference type="InterPro" id="IPR008271">
    <property type="entry name" value="Ser/Thr_kinase_AS"/>
</dbReference>
<keyword evidence="2" id="KW-0723">Serine/threonine-protein kinase</keyword>
<evidence type="ECO:0000256" key="4">
    <source>
        <dbReference type="ARBA" id="ARBA00022741"/>
    </source>
</evidence>
<dbReference type="GO" id="GO:0005524">
    <property type="term" value="F:ATP binding"/>
    <property type="evidence" value="ECO:0007669"/>
    <property type="project" value="UniProtKB-KW"/>
</dbReference>
<dbReference type="GO" id="GO:0004674">
    <property type="term" value="F:protein serine/threonine kinase activity"/>
    <property type="evidence" value="ECO:0007669"/>
    <property type="project" value="UniProtKB-KW"/>
</dbReference>
<dbReference type="Proteomes" id="UP001321749">
    <property type="component" value="Unassembled WGS sequence"/>
</dbReference>
<keyword evidence="4" id="KW-0547">Nucleotide-binding</keyword>
<dbReference type="Gene3D" id="3.30.200.20">
    <property type="entry name" value="Phosphorylase Kinase, domain 1"/>
    <property type="match status" value="1"/>
</dbReference>
<reference evidence="11" key="1">
    <citation type="journal article" date="2023" name="Mol. Phylogenet. Evol.">
        <title>Genome-scale phylogeny and comparative genomics of the fungal order Sordariales.</title>
        <authorList>
            <person name="Hensen N."/>
            <person name="Bonometti L."/>
            <person name="Westerberg I."/>
            <person name="Brannstrom I.O."/>
            <person name="Guillou S."/>
            <person name="Cros-Aarteil S."/>
            <person name="Calhoun S."/>
            <person name="Haridas S."/>
            <person name="Kuo A."/>
            <person name="Mondo S."/>
            <person name="Pangilinan J."/>
            <person name="Riley R."/>
            <person name="LaButti K."/>
            <person name="Andreopoulos B."/>
            <person name="Lipzen A."/>
            <person name="Chen C."/>
            <person name="Yan M."/>
            <person name="Daum C."/>
            <person name="Ng V."/>
            <person name="Clum A."/>
            <person name="Steindorff A."/>
            <person name="Ohm R.A."/>
            <person name="Martin F."/>
            <person name="Silar P."/>
            <person name="Natvig D.O."/>
            <person name="Lalanne C."/>
            <person name="Gautier V."/>
            <person name="Ament-Velasquez S.L."/>
            <person name="Kruys A."/>
            <person name="Hutchinson M.I."/>
            <person name="Powell A.J."/>
            <person name="Barry K."/>
            <person name="Miller A.N."/>
            <person name="Grigoriev I.V."/>
            <person name="Debuchy R."/>
            <person name="Gladieux P."/>
            <person name="Hiltunen Thoren M."/>
            <person name="Johannesson H."/>
        </authorList>
    </citation>
    <scope>NUCLEOTIDE SEQUENCE</scope>
    <source>
        <strain evidence="11">PSN324</strain>
    </source>
</reference>
<dbReference type="AlphaFoldDB" id="A0AAV9HG44"/>
<dbReference type="InterPro" id="IPR011009">
    <property type="entry name" value="Kinase-like_dom_sf"/>
</dbReference>
<dbReference type="PANTHER" id="PTHR43671">
    <property type="entry name" value="SERINE/THREONINE-PROTEIN KINASE NEK"/>
    <property type="match status" value="1"/>
</dbReference>
<comment type="caution">
    <text evidence="11">The sequence shown here is derived from an EMBL/GenBank/DDBJ whole genome shotgun (WGS) entry which is preliminary data.</text>
</comment>
<name>A0AAV9HG44_9PEZI</name>
<dbReference type="EC" id="2.7.11.1" evidence="1"/>
<evidence type="ECO:0000256" key="8">
    <source>
        <dbReference type="ARBA" id="ARBA00048679"/>
    </source>
</evidence>
<evidence type="ECO:0000256" key="1">
    <source>
        <dbReference type="ARBA" id="ARBA00012513"/>
    </source>
</evidence>
<evidence type="ECO:0000313" key="11">
    <source>
        <dbReference type="EMBL" id="KAK4458016.1"/>
    </source>
</evidence>
<dbReference type="InterPro" id="IPR000719">
    <property type="entry name" value="Prot_kinase_dom"/>
</dbReference>
<feature type="compositionally biased region" description="Polar residues" evidence="9">
    <location>
        <begin position="512"/>
        <end position="536"/>
    </location>
</feature>
<keyword evidence="12" id="KW-1185">Reference proteome</keyword>
<protein>
    <recommendedName>
        <fullName evidence="1">non-specific serine/threonine protein kinase</fullName>
        <ecNumber evidence="1">2.7.11.1</ecNumber>
    </recommendedName>
</protein>
<sequence length="590" mass="66937">MIKSRCCWQKPNELLGLFPRNVISRVRVNKDLIELLPCTPSLLLYDWRAKGPTHNQVDQNTRPPHILFDTMESGSQPTQSQSVTVAEYLDVDDDENFTWSDEGKETDSAWLIPVQRAGLDPTKHKVFHHDNKEYLSPPLPFIQQGERLGESGTTLVFKVTCPPEYNYRRPLALKVIVCNETSGNSSGPESSTRLKALEEIRTMASIKHPHIVVYVASFEDYCIQGQEMRVRRPRARTVFRVTQRIRRHVMGIAMYPPAQCNLTVFMNQVIDMPENTDFRDYLHTYFGCLAQAVAHLHRANVQIRHKDIKPENVVIDDFLLPVLTDFGLSKHFEPGQHSSGPTGKTAKYADPEAIQEARRDERSDVFSLGCVFLEIATTLLGKRPSFAEQELHRPVPGDGSILRGFIYAQALDRLDSYLNKLSWIADSLAINDPSKRRSAEAVKRILPHIRRMMDIDYRQRPFAKDLYPLFRHMYDVNDSPGPCPTCESERMGGSATSSPWHDGSRSPVLNRAGTSQTSGQTVIRRSNTLTGTTLNYSPIDDMDGIETQQEKEKSEVTPAIRLEICCQLKRGDMPVPFTSTKRGWDLELLG</sequence>
<evidence type="ECO:0000256" key="9">
    <source>
        <dbReference type="SAM" id="MobiDB-lite"/>
    </source>
</evidence>
<keyword evidence="3" id="KW-0808">Transferase</keyword>
<feature type="domain" description="Protein kinase" evidence="10">
    <location>
        <begin position="142"/>
        <end position="470"/>
    </location>
</feature>
<evidence type="ECO:0000259" key="10">
    <source>
        <dbReference type="PROSITE" id="PS50011"/>
    </source>
</evidence>
<evidence type="ECO:0000256" key="2">
    <source>
        <dbReference type="ARBA" id="ARBA00022527"/>
    </source>
</evidence>
<proteinExistence type="predicted"/>
<reference evidence="11" key="2">
    <citation type="submission" date="2023-06" db="EMBL/GenBank/DDBJ databases">
        <authorList>
            <consortium name="Lawrence Berkeley National Laboratory"/>
            <person name="Mondo S.J."/>
            <person name="Hensen N."/>
            <person name="Bonometti L."/>
            <person name="Westerberg I."/>
            <person name="Brannstrom I.O."/>
            <person name="Guillou S."/>
            <person name="Cros-Aarteil S."/>
            <person name="Calhoun S."/>
            <person name="Haridas S."/>
            <person name="Kuo A."/>
            <person name="Pangilinan J."/>
            <person name="Riley R."/>
            <person name="Labutti K."/>
            <person name="Andreopoulos B."/>
            <person name="Lipzen A."/>
            <person name="Chen C."/>
            <person name="Yanf M."/>
            <person name="Daum C."/>
            <person name="Ng V."/>
            <person name="Clum A."/>
            <person name="Steindorff A."/>
            <person name="Ohm R."/>
            <person name="Martin F."/>
            <person name="Silar P."/>
            <person name="Natvig D."/>
            <person name="Lalanne C."/>
            <person name="Gautier V."/>
            <person name="Ament-Velasquez S.L."/>
            <person name="Kruys A."/>
            <person name="Hutchinson M.I."/>
            <person name="Powell A.J."/>
            <person name="Barry K."/>
            <person name="Miller A.N."/>
            <person name="Grigoriev I.V."/>
            <person name="Debuchy R."/>
            <person name="Gladieux P."/>
            <person name="Thoren M.H."/>
            <person name="Johannesson H."/>
        </authorList>
    </citation>
    <scope>NUCLEOTIDE SEQUENCE</scope>
    <source>
        <strain evidence="11">PSN324</strain>
    </source>
</reference>
<accession>A0AAV9HG44</accession>
<organism evidence="11 12">
    <name type="scientific">Cladorrhinum samala</name>
    <dbReference type="NCBI Taxonomy" id="585594"/>
    <lineage>
        <taxon>Eukaryota</taxon>
        <taxon>Fungi</taxon>
        <taxon>Dikarya</taxon>
        <taxon>Ascomycota</taxon>
        <taxon>Pezizomycotina</taxon>
        <taxon>Sordariomycetes</taxon>
        <taxon>Sordariomycetidae</taxon>
        <taxon>Sordariales</taxon>
        <taxon>Podosporaceae</taxon>
        <taxon>Cladorrhinum</taxon>
    </lineage>
</organism>
<feature type="region of interest" description="Disordered" evidence="9">
    <location>
        <begin position="484"/>
        <end position="541"/>
    </location>
</feature>
<dbReference type="SUPFAM" id="SSF56112">
    <property type="entry name" value="Protein kinase-like (PK-like)"/>
    <property type="match status" value="1"/>
</dbReference>
<evidence type="ECO:0000256" key="7">
    <source>
        <dbReference type="ARBA" id="ARBA00047899"/>
    </source>
</evidence>
<evidence type="ECO:0000256" key="6">
    <source>
        <dbReference type="ARBA" id="ARBA00022840"/>
    </source>
</evidence>
<gene>
    <name evidence="11" type="ORF">QBC42DRAFT_349968</name>
</gene>
<keyword evidence="5 11" id="KW-0418">Kinase</keyword>
<dbReference type="PANTHER" id="PTHR43671:SF98">
    <property type="entry name" value="SERINE_THREONINE-PROTEIN KINASE NEK11"/>
    <property type="match status" value="1"/>
</dbReference>
<dbReference type="CDD" id="cd00180">
    <property type="entry name" value="PKc"/>
    <property type="match status" value="1"/>
</dbReference>
<dbReference type="Gene3D" id="1.10.510.10">
    <property type="entry name" value="Transferase(Phosphotransferase) domain 1"/>
    <property type="match status" value="1"/>
</dbReference>
<comment type="catalytic activity">
    <reaction evidence="8">
        <text>L-seryl-[protein] + ATP = O-phospho-L-seryl-[protein] + ADP + H(+)</text>
        <dbReference type="Rhea" id="RHEA:17989"/>
        <dbReference type="Rhea" id="RHEA-COMP:9863"/>
        <dbReference type="Rhea" id="RHEA-COMP:11604"/>
        <dbReference type="ChEBI" id="CHEBI:15378"/>
        <dbReference type="ChEBI" id="CHEBI:29999"/>
        <dbReference type="ChEBI" id="CHEBI:30616"/>
        <dbReference type="ChEBI" id="CHEBI:83421"/>
        <dbReference type="ChEBI" id="CHEBI:456216"/>
        <dbReference type="EC" id="2.7.11.1"/>
    </reaction>
</comment>
<dbReference type="PROSITE" id="PS50011">
    <property type="entry name" value="PROTEIN_KINASE_DOM"/>
    <property type="match status" value="1"/>
</dbReference>
<dbReference type="Pfam" id="PF00069">
    <property type="entry name" value="Pkinase"/>
    <property type="match status" value="1"/>
</dbReference>
<keyword evidence="6" id="KW-0067">ATP-binding</keyword>
<evidence type="ECO:0000313" key="12">
    <source>
        <dbReference type="Proteomes" id="UP001321749"/>
    </source>
</evidence>
<evidence type="ECO:0000256" key="3">
    <source>
        <dbReference type="ARBA" id="ARBA00022679"/>
    </source>
</evidence>
<dbReference type="InterPro" id="IPR050660">
    <property type="entry name" value="NEK_Ser/Thr_kinase"/>
</dbReference>
<dbReference type="PROSITE" id="PS00108">
    <property type="entry name" value="PROTEIN_KINASE_ST"/>
    <property type="match status" value="1"/>
</dbReference>